<dbReference type="OrthoDB" id="532181at2"/>
<feature type="domain" description="Ferrous iron transporter FeoA-like" evidence="2">
    <location>
        <begin position="4"/>
        <end position="74"/>
    </location>
</feature>
<proteinExistence type="predicted"/>
<keyword evidence="1" id="KW-0408">Iron</keyword>
<accession>F7NPY4</accession>
<dbReference type="Pfam" id="PF04023">
    <property type="entry name" value="FeoA"/>
    <property type="match status" value="1"/>
</dbReference>
<dbReference type="SUPFAM" id="SSF50037">
    <property type="entry name" value="C-terminal domain of transcriptional repressors"/>
    <property type="match status" value="1"/>
</dbReference>
<dbReference type="AlphaFoldDB" id="F7NPY4"/>
<dbReference type="GO" id="GO:0046914">
    <property type="term" value="F:transition metal ion binding"/>
    <property type="evidence" value="ECO:0007669"/>
    <property type="project" value="InterPro"/>
</dbReference>
<dbReference type="Gene3D" id="2.30.30.90">
    <property type="match status" value="1"/>
</dbReference>
<dbReference type="InterPro" id="IPR038157">
    <property type="entry name" value="FeoA_core_dom"/>
</dbReference>
<sequence>MAHQTLKELQVGHRARVEAFSTIDAGHRRKLMAYGLLPGIMIDLLQVRPNYVIRIDHMELAIDAEVAAKIYISKDKV</sequence>
<dbReference type="SMART" id="SM00899">
    <property type="entry name" value="FeoA"/>
    <property type="match status" value="1"/>
</dbReference>
<keyword evidence="4" id="KW-1185">Reference proteome</keyword>
<evidence type="ECO:0000313" key="4">
    <source>
        <dbReference type="Proteomes" id="UP000003240"/>
    </source>
</evidence>
<reference evidence="3 4" key="1">
    <citation type="journal article" date="2011" name="EMBO J.">
        <title>Structural diversity of bacterial flagellar motors.</title>
        <authorList>
            <person name="Chen S."/>
            <person name="Beeby M."/>
            <person name="Murphy G.E."/>
            <person name="Leadbetter J.R."/>
            <person name="Hendrixson D.R."/>
            <person name="Briegel A."/>
            <person name="Li Z."/>
            <person name="Shi J."/>
            <person name="Tocheva E.I."/>
            <person name="Muller A."/>
            <person name="Dobro M.J."/>
            <person name="Jensen G.J."/>
        </authorList>
    </citation>
    <scope>NUCLEOTIDE SEQUENCE [LARGE SCALE GENOMIC DNA]</scope>
    <source>
        <strain evidence="3 4">DSM 6540</strain>
    </source>
</reference>
<dbReference type="InterPro" id="IPR007167">
    <property type="entry name" value="Fe-transptr_FeoA-like"/>
</dbReference>
<dbReference type="STRING" id="1009370.ALO_20907"/>
<name>F7NPY4_9FIRM</name>
<gene>
    <name evidence="3" type="ORF">ALO_20907</name>
</gene>
<dbReference type="Proteomes" id="UP000003240">
    <property type="component" value="Unassembled WGS sequence"/>
</dbReference>
<evidence type="ECO:0000259" key="2">
    <source>
        <dbReference type="SMART" id="SM00899"/>
    </source>
</evidence>
<organism evidence="3 4">
    <name type="scientific">Acetonema longum DSM 6540</name>
    <dbReference type="NCBI Taxonomy" id="1009370"/>
    <lineage>
        <taxon>Bacteria</taxon>
        <taxon>Bacillati</taxon>
        <taxon>Bacillota</taxon>
        <taxon>Negativicutes</taxon>
        <taxon>Acetonemataceae</taxon>
        <taxon>Acetonema</taxon>
    </lineage>
</organism>
<evidence type="ECO:0000313" key="3">
    <source>
        <dbReference type="EMBL" id="EGO61975.1"/>
    </source>
</evidence>
<dbReference type="EMBL" id="AFGF01000269">
    <property type="protein sequence ID" value="EGO61975.1"/>
    <property type="molecule type" value="Genomic_DNA"/>
</dbReference>
<dbReference type="InterPro" id="IPR008988">
    <property type="entry name" value="Transcriptional_repressor_C"/>
</dbReference>
<dbReference type="RefSeq" id="WP_004099745.1">
    <property type="nucleotide sequence ID" value="NZ_AFGF01000269.1"/>
</dbReference>
<comment type="caution">
    <text evidence="3">The sequence shown here is derived from an EMBL/GenBank/DDBJ whole genome shotgun (WGS) entry which is preliminary data.</text>
</comment>
<evidence type="ECO:0000256" key="1">
    <source>
        <dbReference type="ARBA" id="ARBA00023004"/>
    </source>
</evidence>
<protein>
    <submittedName>
        <fullName evidence="3">Iron-dependent repressor</fullName>
    </submittedName>
</protein>